<sequence>MLPSNTYLPLREYLNLKKSTYFPPQKNDYTSDYWKNKVALTNQLIHSHPEIHRRFSLWYTQFKSKYQKTPEPPVVIDKVEQFIKSEEKMAKRAWQTSFAKSDPYGGISDAEAAAAADAYESALKRKRINIVTRRPAPYVPYAKNVVTKRITKGNDAAIVTGTIPLTTNDNTGIQVLNLVPPGTGSFQRNGRAIGLDNVRLKLQTRVECAPEAVTGDYYGISVRHVLVWDKQPSGAAIPNFSTIFGLTTQNGVESSSWNAPVSYDSMERFKILKEVCHDFNPGVLANLPPESAGTSNKFQMVAEDDIFYKFKEGKYITNFGGQAVTATIADINTGALYLVSRAYTATSTGSTSANLSNTSFCRFRYHDLN</sequence>
<dbReference type="InterPro" id="IPR000263">
    <property type="entry name" value="GV_A/BR1_coat"/>
</dbReference>
<protein>
    <submittedName>
        <fullName evidence="1">Capsid</fullName>
    </submittedName>
</protein>
<dbReference type="GO" id="GO:0005198">
    <property type="term" value="F:structural molecule activity"/>
    <property type="evidence" value="ECO:0007669"/>
    <property type="project" value="InterPro"/>
</dbReference>
<organism evidence="1">
    <name type="scientific">uncultured virus</name>
    <dbReference type="NCBI Taxonomy" id="340016"/>
    <lineage>
        <taxon>Viruses</taxon>
        <taxon>environmental samples</taxon>
    </lineage>
</organism>
<gene>
    <name evidence="1" type="primary">Cap</name>
</gene>
<name>A0A2K9LRV7_9VIRU</name>
<proteinExistence type="predicted"/>
<dbReference type="Pfam" id="PF00844">
    <property type="entry name" value="Gemini_coat"/>
    <property type="match status" value="1"/>
</dbReference>
<accession>A0A2K9LRV7</accession>
<dbReference type="Gene3D" id="2.60.120.20">
    <property type="match status" value="1"/>
</dbReference>
<reference evidence="1" key="1">
    <citation type="submission" date="2017-01" db="EMBL/GenBank/DDBJ databases">
        <title>High-throughput sequencing uncovers low homogeneity in the biogeography of single-stranded DNA viruses.</title>
        <authorList>
            <person name="Pearson V.M."/>
            <person name="Rokyta D.R."/>
        </authorList>
    </citation>
    <scope>NUCLEOTIDE SEQUENCE</scope>
</reference>
<dbReference type="GO" id="GO:0019028">
    <property type="term" value="C:viral capsid"/>
    <property type="evidence" value="ECO:0007669"/>
    <property type="project" value="InterPro"/>
</dbReference>
<dbReference type="EMBL" id="KY487778">
    <property type="protein sequence ID" value="AUM61629.1"/>
    <property type="molecule type" value="Genomic_DNA"/>
</dbReference>
<evidence type="ECO:0000313" key="1">
    <source>
        <dbReference type="EMBL" id="AUM61629.1"/>
    </source>
</evidence>
<dbReference type="InterPro" id="IPR029053">
    <property type="entry name" value="Viral_coat"/>
</dbReference>